<keyword evidence="1" id="KW-0812">Transmembrane</keyword>
<dbReference type="Proteomes" id="UP001596513">
    <property type="component" value="Unassembled WGS sequence"/>
</dbReference>
<accession>A0ABW2UD17</accession>
<evidence type="ECO:0000313" key="2">
    <source>
        <dbReference type="EMBL" id="MFC7670327.1"/>
    </source>
</evidence>
<name>A0ABW2UD17_9BACT</name>
<keyword evidence="1" id="KW-1133">Transmembrane helix</keyword>
<feature type="transmembrane region" description="Helical" evidence="1">
    <location>
        <begin position="43"/>
        <end position="63"/>
    </location>
</feature>
<reference evidence="3" key="1">
    <citation type="journal article" date="2019" name="Int. J. Syst. Evol. Microbiol.">
        <title>The Global Catalogue of Microorganisms (GCM) 10K type strain sequencing project: providing services to taxonomists for standard genome sequencing and annotation.</title>
        <authorList>
            <consortium name="The Broad Institute Genomics Platform"/>
            <consortium name="The Broad Institute Genome Sequencing Center for Infectious Disease"/>
            <person name="Wu L."/>
            <person name="Ma J."/>
        </authorList>
    </citation>
    <scope>NUCLEOTIDE SEQUENCE [LARGE SCALE GENOMIC DNA]</scope>
    <source>
        <strain evidence="3">JCM 19635</strain>
    </source>
</reference>
<gene>
    <name evidence="2" type="ORF">ACFQT0_25400</name>
</gene>
<dbReference type="EMBL" id="JBHTEK010000001">
    <property type="protein sequence ID" value="MFC7670327.1"/>
    <property type="molecule type" value="Genomic_DNA"/>
</dbReference>
<dbReference type="RefSeq" id="WP_380205779.1">
    <property type="nucleotide sequence ID" value="NZ_JBHTEK010000001.1"/>
</dbReference>
<feature type="transmembrane region" description="Helical" evidence="1">
    <location>
        <begin position="75"/>
        <end position="94"/>
    </location>
</feature>
<evidence type="ECO:0000313" key="3">
    <source>
        <dbReference type="Proteomes" id="UP001596513"/>
    </source>
</evidence>
<protein>
    <submittedName>
        <fullName evidence="2">Uncharacterized protein</fullName>
    </submittedName>
</protein>
<keyword evidence="1" id="KW-0472">Membrane</keyword>
<sequence>MPNSAQRRATDLVSPRAHAIIDRLCFPLMLGMAAWAMRRSKPAGALILVNALGEGAIGCITRFPTGIWPLLSFRTHVRVGQVGGPLFLALGYLLPRQPRAERNAAIFWGVVPVVLNGLSDISGRRAR</sequence>
<evidence type="ECO:0000256" key="1">
    <source>
        <dbReference type="SAM" id="Phobius"/>
    </source>
</evidence>
<comment type="caution">
    <text evidence="2">The sequence shown here is derived from an EMBL/GenBank/DDBJ whole genome shotgun (WGS) entry which is preliminary data.</text>
</comment>
<proteinExistence type="predicted"/>
<organism evidence="2 3">
    <name type="scientific">Hymenobacter humi</name>
    <dbReference type="NCBI Taxonomy" id="1411620"/>
    <lineage>
        <taxon>Bacteria</taxon>
        <taxon>Pseudomonadati</taxon>
        <taxon>Bacteroidota</taxon>
        <taxon>Cytophagia</taxon>
        <taxon>Cytophagales</taxon>
        <taxon>Hymenobacteraceae</taxon>
        <taxon>Hymenobacter</taxon>
    </lineage>
</organism>
<keyword evidence="3" id="KW-1185">Reference proteome</keyword>